<reference evidence="20" key="1">
    <citation type="submission" date="2017-11" db="EMBL/GenBank/DDBJ databases">
        <authorList>
            <person name="Kuznetsova I."/>
            <person name="Sazanova A."/>
            <person name="Chirak E."/>
            <person name="Safronova V."/>
            <person name="Willems A."/>
        </authorList>
    </citation>
    <scope>NUCLEOTIDE SEQUENCE [LARGE SCALE GENOMIC DNA]</scope>
    <source>
        <strain evidence="20">PEPV15</strain>
    </source>
</reference>
<dbReference type="SUPFAM" id="SSF140990">
    <property type="entry name" value="FtsH protease domain-like"/>
    <property type="match status" value="1"/>
</dbReference>
<keyword evidence="19" id="KW-0131">Cell cycle</keyword>
<dbReference type="InterPro" id="IPR003593">
    <property type="entry name" value="AAA+_ATPase"/>
</dbReference>
<evidence type="ECO:0000256" key="16">
    <source>
        <dbReference type="RuleBase" id="RU003651"/>
    </source>
</evidence>
<dbReference type="HAMAP" id="MF_01458">
    <property type="entry name" value="FtsH"/>
    <property type="match status" value="1"/>
</dbReference>
<dbReference type="Pfam" id="PF01434">
    <property type="entry name" value="Peptidase_M41"/>
    <property type="match status" value="1"/>
</dbReference>
<name>A0A2P7AM13_9HYPH</name>
<keyword evidence="13 15" id="KW-0472">Membrane</keyword>
<keyword evidence="10 15" id="KW-0067">ATP-binding</keyword>
<evidence type="ECO:0000256" key="3">
    <source>
        <dbReference type="ARBA" id="ARBA00022475"/>
    </source>
</evidence>
<dbReference type="Pfam" id="PF00004">
    <property type="entry name" value="AAA"/>
    <property type="match status" value="1"/>
</dbReference>
<evidence type="ECO:0000256" key="10">
    <source>
        <dbReference type="ARBA" id="ARBA00022840"/>
    </source>
</evidence>
<comment type="cofactor">
    <cofactor evidence="15">
        <name>Zn(2+)</name>
        <dbReference type="ChEBI" id="CHEBI:29105"/>
    </cofactor>
    <text evidence="15">Binds 1 zinc ion per subunit.</text>
</comment>
<feature type="domain" description="AAA+ ATPase" evidence="18">
    <location>
        <begin position="189"/>
        <end position="328"/>
    </location>
</feature>
<feature type="active site" evidence="15">
    <location>
        <position position="420"/>
    </location>
</feature>
<dbReference type="PROSITE" id="PS00674">
    <property type="entry name" value="AAA"/>
    <property type="match status" value="1"/>
</dbReference>
<dbReference type="InterPro" id="IPR000642">
    <property type="entry name" value="Peptidase_M41"/>
</dbReference>
<comment type="function">
    <text evidence="15">Acts as a processive, ATP-dependent zinc metallopeptidase for both cytoplasmic and membrane proteins. Plays a role in the quality control of integral membrane proteins.</text>
</comment>
<keyword evidence="12 15" id="KW-0482">Metalloprotease</keyword>
<dbReference type="GO" id="GO:0030163">
    <property type="term" value="P:protein catabolic process"/>
    <property type="evidence" value="ECO:0007669"/>
    <property type="project" value="UniProtKB-UniRule"/>
</dbReference>
<dbReference type="FunFam" id="1.20.58.760:FF:000001">
    <property type="entry name" value="ATP-dependent zinc metalloprotease FtsH"/>
    <property type="match status" value="1"/>
</dbReference>
<dbReference type="GO" id="GO:0005886">
    <property type="term" value="C:plasma membrane"/>
    <property type="evidence" value="ECO:0007669"/>
    <property type="project" value="UniProtKB-SubCell"/>
</dbReference>
<evidence type="ECO:0000256" key="9">
    <source>
        <dbReference type="ARBA" id="ARBA00022833"/>
    </source>
</evidence>
<dbReference type="GO" id="GO:0006508">
    <property type="term" value="P:proteolysis"/>
    <property type="evidence" value="ECO:0007669"/>
    <property type="project" value="UniProtKB-KW"/>
</dbReference>
<comment type="caution">
    <text evidence="15">Lacks conserved residue(s) required for the propagation of feature annotation.</text>
</comment>
<protein>
    <recommendedName>
        <fullName evidence="15">ATP-dependent zinc metalloprotease FtsH</fullName>
        <ecNumber evidence="15">3.4.24.-</ecNumber>
    </recommendedName>
</protein>
<dbReference type="FunFam" id="3.40.50.300:FF:000001">
    <property type="entry name" value="ATP-dependent zinc metalloprotease FtsH"/>
    <property type="match status" value="1"/>
</dbReference>
<keyword evidence="6 15" id="KW-0479">Metal-binding</keyword>
<keyword evidence="8 15" id="KW-0378">Hydrolase</keyword>
<dbReference type="InterPro" id="IPR005936">
    <property type="entry name" value="FtsH"/>
</dbReference>
<evidence type="ECO:0000256" key="5">
    <source>
        <dbReference type="ARBA" id="ARBA00022692"/>
    </source>
</evidence>
<comment type="subcellular location">
    <subcellularLocation>
        <location evidence="15">Cell membrane</location>
        <topology evidence="15">Multi-pass membrane protein</topology>
        <orientation evidence="15">Cytoplasmic side</orientation>
    </subcellularLocation>
    <subcellularLocation>
        <location evidence="1">Membrane</location>
    </subcellularLocation>
</comment>
<dbReference type="InterPro" id="IPR003960">
    <property type="entry name" value="ATPase_AAA_CS"/>
</dbReference>
<dbReference type="Gene3D" id="3.40.50.300">
    <property type="entry name" value="P-loop containing nucleotide triphosphate hydrolases"/>
    <property type="match status" value="1"/>
</dbReference>
<evidence type="ECO:0000256" key="14">
    <source>
        <dbReference type="ARBA" id="ARBA00061570"/>
    </source>
</evidence>
<dbReference type="InterPro" id="IPR041569">
    <property type="entry name" value="AAA_lid_3"/>
</dbReference>
<evidence type="ECO:0000256" key="13">
    <source>
        <dbReference type="ARBA" id="ARBA00023136"/>
    </source>
</evidence>
<keyword evidence="9 15" id="KW-0862">Zinc</keyword>
<keyword evidence="20" id="KW-1185">Reference proteome</keyword>
<dbReference type="InterPro" id="IPR003959">
    <property type="entry name" value="ATPase_AAA_core"/>
</dbReference>
<comment type="similarity">
    <text evidence="16">Belongs to the AAA ATPase family.</text>
</comment>
<dbReference type="GO" id="GO:0008270">
    <property type="term" value="F:zinc ion binding"/>
    <property type="evidence" value="ECO:0007669"/>
    <property type="project" value="UniProtKB-UniRule"/>
</dbReference>
<keyword evidence="3 15" id="KW-1003">Cell membrane</keyword>
<comment type="similarity">
    <text evidence="2 15">In the C-terminal section; belongs to the peptidase M41 family.</text>
</comment>
<evidence type="ECO:0000259" key="18">
    <source>
        <dbReference type="SMART" id="SM00382"/>
    </source>
</evidence>
<dbReference type="GO" id="GO:0004222">
    <property type="term" value="F:metalloendopeptidase activity"/>
    <property type="evidence" value="ECO:0007669"/>
    <property type="project" value="InterPro"/>
</dbReference>
<evidence type="ECO:0000313" key="20">
    <source>
        <dbReference type="Proteomes" id="UP000241158"/>
    </source>
</evidence>
<dbReference type="EMBL" id="PGGN01000006">
    <property type="protein sequence ID" value="PSH55235.1"/>
    <property type="molecule type" value="Genomic_DNA"/>
</dbReference>
<feature type="binding site" evidence="15">
    <location>
        <position position="419"/>
    </location>
    <ligand>
        <name>Zn(2+)</name>
        <dbReference type="ChEBI" id="CHEBI:29105"/>
        <note>catalytic</note>
    </ligand>
</feature>
<feature type="region of interest" description="Disordered" evidence="17">
    <location>
        <begin position="600"/>
        <end position="643"/>
    </location>
</feature>
<dbReference type="PANTHER" id="PTHR23076">
    <property type="entry name" value="METALLOPROTEASE M41 FTSH"/>
    <property type="match status" value="1"/>
</dbReference>
<keyword evidence="7 15" id="KW-0547">Nucleotide-binding</keyword>
<dbReference type="InterPro" id="IPR011546">
    <property type="entry name" value="Pept_M41_FtsH_extracell"/>
</dbReference>
<dbReference type="RefSeq" id="WP_106719236.1">
    <property type="nucleotide sequence ID" value="NZ_JACHXT010000002.1"/>
</dbReference>
<evidence type="ECO:0000256" key="17">
    <source>
        <dbReference type="SAM" id="MobiDB-lite"/>
    </source>
</evidence>
<dbReference type="EC" id="3.4.24.-" evidence="15"/>
<keyword evidence="11 15" id="KW-1133">Transmembrane helix</keyword>
<comment type="similarity">
    <text evidence="14 15">In the central section; belongs to the AAA ATPase family.</text>
</comment>
<dbReference type="GO" id="GO:0004176">
    <property type="term" value="F:ATP-dependent peptidase activity"/>
    <property type="evidence" value="ECO:0007669"/>
    <property type="project" value="InterPro"/>
</dbReference>
<evidence type="ECO:0000256" key="15">
    <source>
        <dbReference type="HAMAP-Rule" id="MF_01458"/>
    </source>
</evidence>
<keyword evidence="5 15" id="KW-0812">Transmembrane</keyword>
<dbReference type="Pfam" id="PF17862">
    <property type="entry name" value="AAA_lid_3"/>
    <property type="match status" value="1"/>
</dbReference>
<feature type="binding site" evidence="15">
    <location>
        <begin position="197"/>
        <end position="204"/>
    </location>
    <ligand>
        <name>ATP</name>
        <dbReference type="ChEBI" id="CHEBI:30616"/>
    </ligand>
</feature>
<feature type="binding site" evidence="15">
    <location>
        <position position="423"/>
    </location>
    <ligand>
        <name>Zn(2+)</name>
        <dbReference type="ChEBI" id="CHEBI:29105"/>
        <note>catalytic</note>
    </ligand>
</feature>
<organism evidence="19 20">
    <name type="scientific">Phyllobacterium endophyticum</name>
    <dbReference type="NCBI Taxonomy" id="1149773"/>
    <lineage>
        <taxon>Bacteria</taxon>
        <taxon>Pseudomonadati</taxon>
        <taxon>Pseudomonadota</taxon>
        <taxon>Alphaproteobacteria</taxon>
        <taxon>Hyphomicrobiales</taxon>
        <taxon>Phyllobacteriaceae</taxon>
        <taxon>Phyllobacterium</taxon>
    </lineage>
</organism>
<sequence>MNPNYRNFALWAIIALLLIALFNLFQSPTSRSASSDVPYSQFISDVNSGRVKSVTIAGNRITGTYSDNGASFQTYSPGDAGLVGRLESKSVQIAARPESDGSTSLVGMLISWLPMILILGVWIFFMRQMQGGSRGAMGFGKSKAKLLTEAHGRVTFQDVAGVDEAKEDLEEIVEFLRDAQKFQRLGGRIPRGVLLVGPPGTGKTLLARAIAGEANVPFFTISGSDFVEMFVGVGASRVRDMFEQAKKNAPCIIFIDEIDAVGRHRGAGLGGGNDEREQTLNQLLVEMDGFEANEGVILIAATNRPDVLDPALLRPGRFDRQVVVPNPDVTGREKILKVHARNVPLAPNVDLKVLARGTPGFSGADLMNLVNEAALMAARRNKRLVTMLEFEDAKDKIMMGAERRSTAMTQAEKELTAYHEAGHAIVALNVEVADPLHKATIIPRGRALGMVMQLPEGDRYSMSYKWMISRLAIMMGGRIAEELKFGKENITSGASSDIEQATKLARAMVTRWGFSDKLGQVAYGENQEEVFLGHSVARTQNVSEETAQLIDAEVRKLIEDAYAHARTILTKKKKEWIAIAEGLLEYETLTGEEIKALMAGKKPARDLGDDTPPSRGSAVPKAGAKKPRKGDEPDKGLEPQPQS</sequence>
<accession>A0A2P7AM13</accession>
<dbReference type="PANTHER" id="PTHR23076:SF97">
    <property type="entry name" value="ATP-DEPENDENT ZINC METALLOPROTEASE YME1L1"/>
    <property type="match status" value="1"/>
</dbReference>
<evidence type="ECO:0000256" key="11">
    <source>
        <dbReference type="ARBA" id="ARBA00022989"/>
    </source>
</evidence>
<evidence type="ECO:0000256" key="8">
    <source>
        <dbReference type="ARBA" id="ARBA00022801"/>
    </source>
</evidence>
<dbReference type="Pfam" id="PF06480">
    <property type="entry name" value="FtsH_ext"/>
    <property type="match status" value="1"/>
</dbReference>
<dbReference type="InterPro" id="IPR037219">
    <property type="entry name" value="Peptidase_M41-like"/>
</dbReference>
<feature type="binding site" evidence="15">
    <location>
        <position position="497"/>
    </location>
    <ligand>
        <name>Zn(2+)</name>
        <dbReference type="ChEBI" id="CHEBI:29105"/>
        <note>catalytic</note>
    </ligand>
</feature>
<keyword evidence="4 15" id="KW-0645">Protease</keyword>
<evidence type="ECO:0000256" key="6">
    <source>
        <dbReference type="ARBA" id="ARBA00022723"/>
    </source>
</evidence>
<dbReference type="OrthoDB" id="9809379at2"/>
<dbReference type="Gene3D" id="1.20.58.760">
    <property type="entry name" value="Peptidase M41"/>
    <property type="match status" value="1"/>
</dbReference>
<dbReference type="Gene3D" id="3.30.720.210">
    <property type="match status" value="1"/>
</dbReference>
<dbReference type="FunFam" id="1.10.8.60:FF:000001">
    <property type="entry name" value="ATP-dependent zinc metalloprotease FtsH"/>
    <property type="match status" value="1"/>
</dbReference>
<evidence type="ECO:0000313" key="19">
    <source>
        <dbReference type="EMBL" id="PSH55235.1"/>
    </source>
</evidence>
<dbReference type="Gene3D" id="1.10.8.60">
    <property type="match status" value="1"/>
</dbReference>
<dbReference type="SMART" id="SM00382">
    <property type="entry name" value="AAA"/>
    <property type="match status" value="1"/>
</dbReference>
<comment type="subunit">
    <text evidence="15">Homohexamer.</text>
</comment>
<comment type="caution">
    <text evidence="19">The sequence shown here is derived from an EMBL/GenBank/DDBJ whole genome shotgun (WGS) entry which is preliminary data.</text>
</comment>
<feature type="transmembrane region" description="Helical" evidence="15">
    <location>
        <begin position="105"/>
        <end position="125"/>
    </location>
</feature>
<dbReference type="GO" id="GO:0016887">
    <property type="term" value="F:ATP hydrolysis activity"/>
    <property type="evidence" value="ECO:0007669"/>
    <property type="project" value="UniProtKB-UniRule"/>
</dbReference>
<gene>
    <name evidence="15" type="primary">ftsH</name>
    <name evidence="19" type="ORF">CU100_23885</name>
</gene>
<evidence type="ECO:0000256" key="7">
    <source>
        <dbReference type="ARBA" id="ARBA00022741"/>
    </source>
</evidence>
<proteinExistence type="inferred from homology"/>
<evidence type="ECO:0000256" key="4">
    <source>
        <dbReference type="ARBA" id="ARBA00022670"/>
    </source>
</evidence>
<dbReference type="GO" id="GO:0005524">
    <property type="term" value="F:ATP binding"/>
    <property type="evidence" value="ECO:0007669"/>
    <property type="project" value="UniProtKB-UniRule"/>
</dbReference>
<keyword evidence="19" id="KW-0132">Cell division</keyword>
<evidence type="ECO:0000256" key="2">
    <source>
        <dbReference type="ARBA" id="ARBA00010044"/>
    </source>
</evidence>
<dbReference type="AlphaFoldDB" id="A0A2P7AM13"/>
<evidence type="ECO:0000256" key="1">
    <source>
        <dbReference type="ARBA" id="ARBA00004370"/>
    </source>
</evidence>
<dbReference type="CDD" id="cd19501">
    <property type="entry name" value="RecA-like_FtsH"/>
    <property type="match status" value="1"/>
</dbReference>
<dbReference type="SUPFAM" id="SSF52540">
    <property type="entry name" value="P-loop containing nucleoside triphosphate hydrolases"/>
    <property type="match status" value="1"/>
</dbReference>
<dbReference type="NCBIfam" id="TIGR01241">
    <property type="entry name" value="FtsH_fam"/>
    <property type="match status" value="1"/>
</dbReference>
<evidence type="ECO:0000256" key="12">
    <source>
        <dbReference type="ARBA" id="ARBA00023049"/>
    </source>
</evidence>
<dbReference type="GO" id="GO:0051301">
    <property type="term" value="P:cell division"/>
    <property type="evidence" value="ECO:0007669"/>
    <property type="project" value="UniProtKB-KW"/>
</dbReference>
<dbReference type="InterPro" id="IPR027417">
    <property type="entry name" value="P-loop_NTPase"/>
</dbReference>
<dbReference type="Proteomes" id="UP000241158">
    <property type="component" value="Unassembled WGS sequence"/>
</dbReference>